<dbReference type="Proteomes" id="UP001151760">
    <property type="component" value="Unassembled WGS sequence"/>
</dbReference>
<protein>
    <submittedName>
        <fullName evidence="1">Uncharacterized protein</fullName>
    </submittedName>
</protein>
<reference evidence="1" key="2">
    <citation type="submission" date="2022-01" db="EMBL/GenBank/DDBJ databases">
        <authorList>
            <person name="Yamashiro T."/>
            <person name="Shiraishi A."/>
            <person name="Satake H."/>
            <person name="Nakayama K."/>
        </authorList>
    </citation>
    <scope>NUCLEOTIDE SEQUENCE</scope>
</reference>
<proteinExistence type="predicted"/>
<gene>
    <name evidence="1" type="ORF">Tco_1091548</name>
</gene>
<name>A0ABQ5I8P6_9ASTR</name>
<dbReference type="EMBL" id="BQNB010020445">
    <property type="protein sequence ID" value="GJT96030.1"/>
    <property type="molecule type" value="Genomic_DNA"/>
</dbReference>
<reference evidence="1" key="1">
    <citation type="journal article" date="2022" name="Int. J. Mol. Sci.">
        <title>Draft Genome of Tanacetum Coccineum: Genomic Comparison of Closely Related Tanacetum-Family Plants.</title>
        <authorList>
            <person name="Yamashiro T."/>
            <person name="Shiraishi A."/>
            <person name="Nakayama K."/>
            <person name="Satake H."/>
        </authorList>
    </citation>
    <scope>NUCLEOTIDE SEQUENCE</scope>
</reference>
<keyword evidence="2" id="KW-1185">Reference proteome</keyword>
<accession>A0ABQ5I8P6</accession>
<comment type="caution">
    <text evidence="1">The sequence shown here is derived from an EMBL/GenBank/DDBJ whole genome shotgun (WGS) entry which is preliminary data.</text>
</comment>
<sequence>MTGCALFLRARDAPTPIDQYVKKPIKSQVKMTSCVLALRFVIAPDVDVGSSSTRRKSILDICDLNVLQEMMSSEVENEVKDVGFQCLFVRS</sequence>
<evidence type="ECO:0000313" key="1">
    <source>
        <dbReference type="EMBL" id="GJT96030.1"/>
    </source>
</evidence>
<organism evidence="1 2">
    <name type="scientific">Tanacetum coccineum</name>
    <dbReference type="NCBI Taxonomy" id="301880"/>
    <lineage>
        <taxon>Eukaryota</taxon>
        <taxon>Viridiplantae</taxon>
        <taxon>Streptophyta</taxon>
        <taxon>Embryophyta</taxon>
        <taxon>Tracheophyta</taxon>
        <taxon>Spermatophyta</taxon>
        <taxon>Magnoliopsida</taxon>
        <taxon>eudicotyledons</taxon>
        <taxon>Gunneridae</taxon>
        <taxon>Pentapetalae</taxon>
        <taxon>asterids</taxon>
        <taxon>campanulids</taxon>
        <taxon>Asterales</taxon>
        <taxon>Asteraceae</taxon>
        <taxon>Asteroideae</taxon>
        <taxon>Anthemideae</taxon>
        <taxon>Anthemidinae</taxon>
        <taxon>Tanacetum</taxon>
    </lineage>
</organism>
<evidence type="ECO:0000313" key="2">
    <source>
        <dbReference type="Proteomes" id="UP001151760"/>
    </source>
</evidence>